<feature type="binding site" evidence="3">
    <location>
        <position position="350"/>
    </location>
    <ligand>
        <name>dimethylallyl diphosphate</name>
        <dbReference type="ChEBI" id="CHEBI:57623"/>
    </ligand>
</feature>
<dbReference type="NCBIfam" id="TIGR03429">
    <property type="entry name" value="arom_pren_DMATS"/>
    <property type="match status" value="1"/>
</dbReference>
<dbReference type="InterPro" id="IPR033964">
    <property type="entry name" value="ABBA"/>
</dbReference>
<dbReference type="AlphaFoldDB" id="A0A8H3VQB5"/>
<accession>A0A8H3VQB5</accession>
<feature type="binding site" evidence="3">
    <location>
        <position position="256"/>
    </location>
    <ligand>
        <name>dimethylallyl diphosphate</name>
        <dbReference type="ChEBI" id="CHEBI:57623"/>
    </ligand>
</feature>
<dbReference type="PIRSF" id="PIRSF000509">
    <property type="entry name" value="Trp_DMAT"/>
    <property type="match status" value="1"/>
</dbReference>
<feature type="binding site" evidence="3">
    <location>
        <position position="260"/>
    </location>
    <ligand>
        <name>dimethylallyl diphosphate</name>
        <dbReference type="ChEBI" id="CHEBI:57623"/>
    </ligand>
</feature>
<keyword evidence="5" id="KW-1185">Reference proteome</keyword>
<feature type="binding site" evidence="3">
    <location>
        <position position="185"/>
    </location>
    <ligand>
        <name>dimethylallyl diphosphate</name>
        <dbReference type="ChEBI" id="CHEBI:57623"/>
    </ligand>
</feature>
<evidence type="ECO:0000313" key="5">
    <source>
        <dbReference type="Proteomes" id="UP000490939"/>
    </source>
</evidence>
<evidence type="ECO:0000256" key="2">
    <source>
        <dbReference type="ARBA" id="ARBA00022679"/>
    </source>
</evidence>
<evidence type="ECO:0000256" key="1">
    <source>
        <dbReference type="ARBA" id="ARBA00010209"/>
    </source>
</evidence>
<reference evidence="4 5" key="1">
    <citation type="submission" date="2019-07" db="EMBL/GenBank/DDBJ databases">
        <title>Venturia inaequalis Genome Resource.</title>
        <authorList>
            <person name="Lichtner F.J."/>
        </authorList>
    </citation>
    <scope>NUCLEOTIDE SEQUENCE [LARGE SCALE GENOMIC DNA]</scope>
    <source>
        <strain evidence="4 5">DMI_063113</strain>
    </source>
</reference>
<dbReference type="Proteomes" id="UP000490939">
    <property type="component" value="Unassembled WGS sequence"/>
</dbReference>
<feature type="binding site" evidence="3">
    <location>
        <position position="96"/>
    </location>
    <ligand>
        <name>dimethylallyl diphosphate</name>
        <dbReference type="ChEBI" id="CHEBI:57623"/>
    </ligand>
</feature>
<feature type="binding site" evidence="3">
    <location>
        <position position="258"/>
    </location>
    <ligand>
        <name>dimethylallyl diphosphate</name>
        <dbReference type="ChEBI" id="CHEBI:57623"/>
    </ligand>
</feature>
<feature type="binding site" evidence="3">
    <location>
        <position position="183"/>
    </location>
    <ligand>
        <name>dimethylallyl diphosphate</name>
        <dbReference type="ChEBI" id="CHEBI:57623"/>
    </ligand>
</feature>
<gene>
    <name evidence="4" type="ORF">EG327_009980</name>
</gene>
<name>A0A8H3VQB5_VENIN</name>
<dbReference type="CDD" id="cd13929">
    <property type="entry name" value="PT-DMATS_CymD"/>
    <property type="match status" value="1"/>
</dbReference>
<sequence length="434" mass="49101">MSRQIQPPLAVQDPHSTTPAYPLHQLLQYSGYCINTQKELLTWFTEYIQPEILPALRGTSCWTPSLTWNHSPFEPSLNISEPPSLDGKSSVTKTVRFGIEPVGPLAGTRWDPFNQNAIRSLMHRIQPCMPQLDLDLFEHFFHEFYVPETGKNIRHAVASNMTGSSHFCAFDFAGNDKEAIDTKIYFILDRPAMLRGTDPATLAQESVANLDADRLTSFGPGLSKAISYLGRSGSPMTVDDVEMLAVDCKVLSQAPRVKLYAHSYNYSFEAMEHVLTMGGLLAQQVQTQSCLALLEDLWRALFSDVLDEHPPNEWKTAQLKPVINLNNRRAEFIYSFEVKSGKALPEVKFYLPIRFYSATDAITVKRLSNFFESRGWHEMAKSYKHALQEILPMNRLDTEGGTHTYLAFAYSKTKGAYMTLYWQPQMAAKPQAKL</sequence>
<protein>
    <recommendedName>
        <fullName evidence="6">Aromatic prenyltransferase</fullName>
    </recommendedName>
</protein>
<keyword evidence="2" id="KW-0808">Transferase</keyword>
<dbReference type="SFLD" id="SFLDG01162">
    <property type="entry name" value="I"/>
    <property type="match status" value="1"/>
</dbReference>
<dbReference type="SFLD" id="SFLDS00036">
    <property type="entry name" value="Aromatic_Prenyltransferase"/>
    <property type="match status" value="1"/>
</dbReference>
<dbReference type="Pfam" id="PF11991">
    <property type="entry name" value="Trp_DMAT"/>
    <property type="match status" value="1"/>
</dbReference>
<proteinExistence type="inferred from homology"/>
<organism evidence="4 5">
    <name type="scientific">Venturia inaequalis</name>
    <name type="common">Apple scab fungus</name>
    <dbReference type="NCBI Taxonomy" id="5025"/>
    <lineage>
        <taxon>Eukaryota</taxon>
        <taxon>Fungi</taxon>
        <taxon>Dikarya</taxon>
        <taxon>Ascomycota</taxon>
        <taxon>Pezizomycotina</taxon>
        <taxon>Dothideomycetes</taxon>
        <taxon>Pleosporomycetidae</taxon>
        <taxon>Venturiales</taxon>
        <taxon>Venturiaceae</taxon>
        <taxon>Venturia</taxon>
    </lineage>
</organism>
<comment type="caution">
    <text evidence="4">The sequence shown here is derived from an EMBL/GenBank/DDBJ whole genome shotgun (WGS) entry which is preliminary data.</text>
</comment>
<comment type="similarity">
    <text evidence="1">Belongs to the tryptophan dimethylallyltransferase family.</text>
</comment>
<dbReference type="GO" id="GO:0009820">
    <property type="term" value="P:alkaloid metabolic process"/>
    <property type="evidence" value="ECO:0007669"/>
    <property type="project" value="InterPro"/>
</dbReference>
<evidence type="ECO:0008006" key="6">
    <source>
        <dbReference type="Google" id="ProtNLM"/>
    </source>
</evidence>
<dbReference type="InterPro" id="IPR017795">
    <property type="entry name" value="ABBA_NscD-like"/>
</dbReference>
<dbReference type="EMBL" id="WNWR01000069">
    <property type="protein sequence ID" value="KAE9992145.1"/>
    <property type="molecule type" value="Genomic_DNA"/>
</dbReference>
<dbReference type="PANTHER" id="PTHR40627">
    <property type="entry name" value="INDOLE PRENYLTRANSFERASE TDIB-RELATED"/>
    <property type="match status" value="1"/>
</dbReference>
<evidence type="ECO:0000256" key="3">
    <source>
        <dbReference type="PIRSR" id="PIRSR000509-1"/>
    </source>
</evidence>
<dbReference type="InterPro" id="IPR012148">
    <property type="entry name" value="ABBA_DMATS-like"/>
</dbReference>
<dbReference type="GO" id="GO:0016765">
    <property type="term" value="F:transferase activity, transferring alkyl or aryl (other than methyl) groups"/>
    <property type="evidence" value="ECO:0007669"/>
    <property type="project" value="InterPro"/>
</dbReference>
<evidence type="ECO:0000313" key="4">
    <source>
        <dbReference type="EMBL" id="KAE9992145.1"/>
    </source>
</evidence>
<dbReference type="PANTHER" id="PTHR40627:SF4">
    <property type="entry name" value="PRENYLTRANSFERASE ASQH1-RELATED"/>
    <property type="match status" value="1"/>
</dbReference>
<feature type="binding site" evidence="3">
    <location>
        <position position="74"/>
    </location>
    <ligand>
        <name>L-tryptophan</name>
        <dbReference type="ChEBI" id="CHEBI:57912"/>
    </ligand>
</feature>